<evidence type="ECO:0000313" key="20">
    <source>
        <dbReference type="Proteomes" id="UP000318405"/>
    </source>
</evidence>
<dbReference type="Proteomes" id="UP000318405">
    <property type="component" value="Unassembled WGS sequence"/>
</dbReference>
<dbReference type="GO" id="GO:0015344">
    <property type="term" value="F:siderophore uptake transmembrane transporter activity"/>
    <property type="evidence" value="ECO:0007669"/>
    <property type="project" value="TreeGrafter"/>
</dbReference>
<dbReference type="InterPro" id="IPR039426">
    <property type="entry name" value="TonB-dep_rcpt-like"/>
</dbReference>
<sequence>MSHAPFRVHPLAAAMGCTLLAFSSVHAQTAAPVSTLSPIRVEAQAPADYGTETSASIKYTAPLVDTPHTVTVIPRAVIDDTASTTLVEALRTTPGITFGAGEGGNPLGDRPFIRGYDAQASTFVDGMRDIGATSREVFNLEQVEVSKGPDGAYGGRGGAGGSLNLISKTPRAENFTNASLSLGTDAYKRATVDGNWKLSDTAAFRLNAMGHDANVPGRDKVDNRRWGIAPSLSLGLGTPTRATFSFYHLKTDDLPDSGIPFQYGTAASIPAGVTEVRPVDVDRHNFYGLTNSDFRETRSDIGTFRLEHDLAQDLTVRNTLRYTNSAQDYIWTQPDDSQGNVNNGLVWRRANTRTSRIDSLANQTEIFGKRTLGGMQHSFTAGVELSREKGESGSYTVARGSGSGAANACANGVGAVSSYNCTSLYDPNPDDPWTGAITRGERSTENRTTTKSVYAFDTVTLTDQWLVNLGLRVDDYDTRYRTPTTSVDRDDTLFNYQAGVIYKPATNGSIYLSYGTSSTPSNATLGEGSGYGITPGRGNVGLNAADLAPEKTRSVELGTKWNVFDEKLALSAAIFRLDTTNARVTLPDNTYAMAGKRRINGLELGFAGNVTQQWQVFGGYTLLDSEVRDDGTNSAAAGQPFPNTPKHSASLWTTYAITPDISVGAGAFYVGKQYGSNAAVRRMIPGYVRYDAMAAYRINPNLDLQLNILNLTNKYYFTSTYSTHYASVGAGRAAILSLNAKY</sequence>
<keyword evidence="11 14" id="KW-0472">Membrane</keyword>
<evidence type="ECO:0000259" key="18">
    <source>
        <dbReference type="Pfam" id="PF07715"/>
    </source>
</evidence>
<keyword evidence="10 15" id="KW-0798">TonB box</keyword>
<dbReference type="NCBIfam" id="TIGR01783">
    <property type="entry name" value="TonB-siderophor"/>
    <property type="match status" value="1"/>
</dbReference>
<evidence type="ECO:0000256" key="10">
    <source>
        <dbReference type="ARBA" id="ARBA00023077"/>
    </source>
</evidence>
<dbReference type="CDD" id="cd01347">
    <property type="entry name" value="ligand_gated_channel"/>
    <property type="match status" value="1"/>
</dbReference>
<dbReference type="PANTHER" id="PTHR32552">
    <property type="entry name" value="FERRICHROME IRON RECEPTOR-RELATED"/>
    <property type="match status" value="1"/>
</dbReference>
<dbReference type="SUPFAM" id="SSF56935">
    <property type="entry name" value="Porins"/>
    <property type="match status" value="1"/>
</dbReference>
<keyword evidence="6 14" id="KW-0812">Transmembrane</keyword>
<dbReference type="GO" id="GO:0015891">
    <property type="term" value="P:siderophore transport"/>
    <property type="evidence" value="ECO:0007669"/>
    <property type="project" value="InterPro"/>
</dbReference>
<evidence type="ECO:0000256" key="6">
    <source>
        <dbReference type="ARBA" id="ARBA00022692"/>
    </source>
</evidence>
<dbReference type="FunFam" id="2.170.130.10:FF:000001">
    <property type="entry name" value="Catecholate siderophore TonB-dependent receptor"/>
    <property type="match status" value="1"/>
</dbReference>
<organism evidence="19 20">
    <name type="scientific">Verticiella sediminum</name>
    <dbReference type="NCBI Taxonomy" id="1247510"/>
    <lineage>
        <taxon>Bacteria</taxon>
        <taxon>Pseudomonadati</taxon>
        <taxon>Pseudomonadota</taxon>
        <taxon>Betaproteobacteria</taxon>
        <taxon>Burkholderiales</taxon>
        <taxon>Alcaligenaceae</taxon>
        <taxon>Verticiella</taxon>
    </lineage>
</organism>
<proteinExistence type="inferred from homology"/>
<evidence type="ECO:0000256" key="9">
    <source>
        <dbReference type="ARBA" id="ARBA00023065"/>
    </source>
</evidence>
<evidence type="ECO:0000256" key="16">
    <source>
        <dbReference type="SAM" id="SignalP"/>
    </source>
</evidence>
<comment type="subcellular location">
    <subcellularLocation>
        <location evidence="1 14">Cell outer membrane</location>
        <topology evidence="1 14">Multi-pass membrane protein</topology>
    </subcellularLocation>
</comment>
<gene>
    <name evidence="19" type="ORF">FOZ76_18285</name>
</gene>
<evidence type="ECO:0000256" key="2">
    <source>
        <dbReference type="ARBA" id="ARBA00009810"/>
    </source>
</evidence>
<feature type="domain" description="TonB-dependent receptor-like beta-barrel" evidence="17">
    <location>
        <begin position="241"/>
        <end position="711"/>
    </location>
</feature>
<evidence type="ECO:0000256" key="15">
    <source>
        <dbReference type="RuleBase" id="RU003357"/>
    </source>
</evidence>
<name>A0A556AF84_9BURK</name>
<feature type="chain" id="PRO_5021982379" evidence="16">
    <location>
        <begin position="28"/>
        <end position="742"/>
    </location>
</feature>
<evidence type="ECO:0000256" key="13">
    <source>
        <dbReference type="ARBA" id="ARBA00023237"/>
    </source>
</evidence>
<feature type="signal peptide" evidence="16">
    <location>
        <begin position="1"/>
        <end position="27"/>
    </location>
</feature>
<keyword evidence="9" id="KW-0406">Ion transport</keyword>
<evidence type="ECO:0000259" key="17">
    <source>
        <dbReference type="Pfam" id="PF00593"/>
    </source>
</evidence>
<dbReference type="Pfam" id="PF07715">
    <property type="entry name" value="Plug"/>
    <property type="match status" value="1"/>
</dbReference>
<evidence type="ECO:0000256" key="5">
    <source>
        <dbReference type="ARBA" id="ARBA00022496"/>
    </source>
</evidence>
<dbReference type="InterPro" id="IPR036942">
    <property type="entry name" value="Beta-barrel_TonB_sf"/>
</dbReference>
<dbReference type="InterPro" id="IPR012910">
    <property type="entry name" value="Plug_dom"/>
</dbReference>
<dbReference type="EMBL" id="VLTJ01000035">
    <property type="protein sequence ID" value="TSH91554.1"/>
    <property type="molecule type" value="Genomic_DNA"/>
</dbReference>
<dbReference type="PROSITE" id="PS52016">
    <property type="entry name" value="TONB_DEPENDENT_REC_3"/>
    <property type="match status" value="1"/>
</dbReference>
<dbReference type="InterPro" id="IPR037066">
    <property type="entry name" value="Plug_dom_sf"/>
</dbReference>
<feature type="domain" description="TonB-dependent receptor plug" evidence="18">
    <location>
        <begin position="63"/>
        <end position="161"/>
    </location>
</feature>
<evidence type="ECO:0000256" key="12">
    <source>
        <dbReference type="ARBA" id="ARBA00023170"/>
    </source>
</evidence>
<comment type="caution">
    <text evidence="19">The sequence shown here is derived from an EMBL/GenBank/DDBJ whole genome shotgun (WGS) entry which is preliminary data.</text>
</comment>
<evidence type="ECO:0000256" key="14">
    <source>
        <dbReference type="PROSITE-ProRule" id="PRU01360"/>
    </source>
</evidence>
<evidence type="ECO:0000256" key="4">
    <source>
        <dbReference type="ARBA" id="ARBA00022452"/>
    </source>
</evidence>
<dbReference type="PANTHER" id="PTHR32552:SF89">
    <property type="entry name" value="CATECHOLATE SIDEROPHORE RECEPTOR FIU"/>
    <property type="match status" value="1"/>
</dbReference>
<evidence type="ECO:0000313" key="19">
    <source>
        <dbReference type="EMBL" id="TSH91554.1"/>
    </source>
</evidence>
<dbReference type="GO" id="GO:0009279">
    <property type="term" value="C:cell outer membrane"/>
    <property type="evidence" value="ECO:0007669"/>
    <property type="project" value="UniProtKB-SubCell"/>
</dbReference>
<dbReference type="Gene3D" id="2.170.130.10">
    <property type="entry name" value="TonB-dependent receptor, plug domain"/>
    <property type="match status" value="1"/>
</dbReference>
<keyword evidence="7 16" id="KW-0732">Signal</keyword>
<dbReference type="AlphaFoldDB" id="A0A556AF84"/>
<keyword evidence="5" id="KW-0410">Iron transport</keyword>
<evidence type="ECO:0000256" key="8">
    <source>
        <dbReference type="ARBA" id="ARBA00023004"/>
    </source>
</evidence>
<evidence type="ECO:0000256" key="1">
    <source>
        <dbReference type="ARBA" id="ARBA00004571"/>
    </source>
</evidence>
<protein>
    <submittedName>
        <fullName evidence="19">TonB-dependent siderophore receptor</fullName>
    </submittedName>
</protein>
<accession>A0A556AF84</accession>
<dbReference type="RefSeq" id="WP_143949726.1">
    <property type="nucleotide sequence ID" value="NZ_BAABMB010000006.1"/>
</dbReference>
<dbReference type="InterPro" id="IPR000531">
    <property type="entry name" value="Beta-barrel_TonB"/>
</dbReference>
<keyword evidence="13 14" id="KW-0998">Cell outer membrane</keyword>
<dbReference type="Gene3D" id="2.40.170.20">
    <property type="entry name" value="TonB-dependent receptor, beta-barrel domain"/>
    <property type="match status" value="1"/>
</dbReference>
<keyword evidence="4 14" id="KW-1134">Transmembrane beta strand</keyword>
<keyword evidence="3 14" id="KW-0813">Transport</keyword>
<dbReference type="OrthoDB" id="9790771at2"/>
<evidence type="ECO:0000256" key="11">
    <source>
        <dbReference type="ARBA" id="ARBA00023136"/>
    </source>
</evidence>
<keyword evidence="20" id="KW-1185">Reference proteome</keyword>
<dbReference type="GO" id="GO:0038023">
    <property type="term" value="F:signaling receptor activity"/>
    <property type="evidence" value="ECO:0007669"/>
    <property type="project" value="InterPro"/>
</dbReference>
<keyword evidence="8" id="KW-0408">Iron</keyword>
<keyword evidence="12 19" id="KW-0675">Receptor</keyword>
<dbReference type="Pfam" id="PF00593">
    <property type="entry name" value="TonB_dep_Rec_b-barrel"/>
    <property type="match status" value="1"/>
</dbReference>
<comment type="similarity">
    <text evidence="2 14 15">Belongs to the TonB-dependent receptor family.</text>
</comment>
<dbReference type="InterPro" id="IPR010105">
    <property type="entry name" value="TonB_sidphr_rcpt"/>
</dbReference>
<reference evidence="19 20" key="1">
    <citation type="submission" date="2019-07" db="EMBL/GenBank/DDBJ databases">
        <title>Qingshengfaniella alkalisoli gen. nov., sp. nov., isolated from saline soil.</title>
        <authorList>
            <person name="Xu L."/>
            <person name="Huang X.-X."/>
            <person name="Sun J.-Q."/>
        </authorList>
    </citation>
    <scope>NUCLEOTIDE SEQUENCE [LARGE SCALE GENOMIC DNA]</scope>
    <source>
        <strain evidence="19 20">DSM 27279</strain>
    </source>
</reference>
<evidence type="ECO:0000256" key="7">
    <source>
        <dbReference type="ARBA" id="ARBA00022729"/>
    </source>
</evidence>
<evidence type="ECO:0000256" key="3">
    <source>
        <dbReference type="ARBA" id="ARBA00022448"/>
    </source>
</evidence>